<name>A0AAN6IQP6_EXODE</name>
<sequence>MATRSALLSVFQSSLEQHLRRVEFRANVSGHTIIPVSDTLPEQVDLGGAQKELKPLSGDLAIKSKHSAAAYLAASTGSSASRSMVQCPTVTRFKLWVLASEAGCTRGTLHPIQDQRSRIDSGTPSLALATSGTIIKLMFCAPLK</sequence>
<proteinExistence type="predicted"/>
<accession>A0AAN6IQP6</accession>
<dbReference type="AlphaFoldDB" id="A0AAN6IQP6"/>
<comment type="caution">
    <text evidence="1">The sequence shown here is derived from an EMBL/GenBank/DDBJ whole genome shotgun (WGS) entry which is preliminary data.</text>
</comment>
<evidence type="ECO:0000313" key="2">
    <source>
        <dbReference type="Proteomes" id="UP001161757"/>
    </source>
</evidence>
<organism evidence="1 2">
    <name type="scientific">Exophiala dermatitidis</name>
    <name type="common">Black yeast-like fungus</name>
    <name type="synonym">Wangiella dermatitidis</name>
    <dbReference type="NCBI Taxonomy" id="5970"/>
    <lineage>
        <taxon>Eukaryota</taxon>
        <taxon>Fungi</taxon>
        <taxon>Dikarya</taxon>
        <taxon>Ascomycota</taxon>
        <taxon>Pezizomycotina</taxon>
        <taxon>Eurotiomycetes</taxon>
        <taxon>Chaetothyriomycetidae</taxon>
        <taxon>Chaetothyriales</taxon>
        <taxon>Herpotrichiellaceae</taxon>
        <taxon>Exophiala</taxon>
    </lineage>
</organism>
<dbReference type="Proteomes" id="UP001161757">
    <property type="component" value="Unassembled WGS sequence"/>
</dbReference>
<dbReference type="EMBL" id="JAJGCB010000029">
    <property type="protein sequence ID" value="KAJ8986955.1"/>
    <property type="molecule type" value="Genomic_DNA"/>
</dbReference>
<protein>
    <submittedName>
        <fullName evidence="1">Uncharacterized protein</fullName>
    </submittedName>
</protein>
<evidence type="ECO:0000313" key="1">
    <source>
        <dbReference type="EMBL" id="KAJ8986955.1"/>
    </source>
</evidence>
<gene>
    <name evidence="1" type="ORF">HRR80_008897</name>
</gene>
<reference evidence="1" key="1">
    <citation type="submission" date="2023-01" db="EMBL/GenBank/DDBJ databases">
        <title>Exophiala dermititidis isolated from Cystic Fibrosis Patient.</title>
        <authorList>
            <person name="Kurbessoian T."/>
            <person name="Crocker A."/>
            <person name="Murante D."/>
            <person name="Hogan D.A."/>
            <person name="Stajich J.E."/>
        </authorList>
    </citation>
    <scope>NUCLEOTIDE SEQUENCE</scope>
    <source>
        <strain evidence="1">Ex8</strain>
    </source>
</reference>